<gene>
    <name evidence="7" type="primary">surE</name>
    <name evidence="7" type="ORF">FYJ80_01940</name>
</gene>
<dbReference type="RefSeq" id="WP_154424439.1">
    <property type="nucleotide sequence ID" value="NZ_VUNN01000002.1"/>
</dbReference>
<dbReference type="EC" id="3.1.3.5" evidence="3"/>
<evidence type="ECO:0000256" key="4">
    <source>
        <dbReference type="ARBA" id="ARBA00022723"/>
    </source>
</evidence>
<dbReference type="Proteomes" id="UP000460549">
    <property type="component" value="Unassembled WGS sequence"/>
</dbReference>
<reference evidence="7 8" key="1">
    <citation type="submission" date="2019-08" db="EMBL/GenBank/DDBJ databases">
        <title>In-depth cultivation of the pig gut microbiome towards novel bacterial diversity and tailored functional studies.</title>
        <authorList>
            <person name="Wylensek D."/>
            <person name="Hitch T.C.A."/>
            <person name="Clavel T."/>
        </authorList>
    </citation>
    <scope>NUCLEOTIDE SEQUENCE [LARGE SCALE GENOMIC DNA]</scope>
    <source>
        <strain evidence="7 8">NM-380-WT-3C1</strain>
    </source>
</reference>
<evidence type="ECO:0000256" key="1">
    <source>
        <dbReference type="ARBA" id="ARBA00000815"/>
    </source>
</evidence>
<comment type="catalytic activity">
    <reaction evidence="1">
        <text>a ribonucleoside 5'-phosphate + H2O = a ribonucleoside + phosphate</text>
        <dbReference type="Rhea" id="RHEA:12484"/>
        <dbReference type="ChEBI" id="CHEBI:15377"/>
        <dbReference type="ChEBI" id="CHEBI:18254"/>
        <dbReference type="ChEBI" id="CHEBI:43474"/>
        <dbReference type="ChEBI" id="CHEBI:58043"/>
        <dbReference type="EC" id="3.1.3.5"/>
    </reaction>
</comment>
<name>A0A7X2TR28_9SPIO</name>
<dbReference type="Gene3D" id="3.40.1210.10">
    <property type="entry name" value="Survival protein SurE-like phosphatase/nucleotidase"/>
    <property type="match status" value="1"/>
</dbReference>
<evidence type="ECO:0000313" key="7">
    <source>
        <dbReference type="EMBL" id="MSU05543.1"/>
    </source>
</evidence>
<proteinExistence type="inferred from homology"/>
<dbReference type="PANTHER" id="PTHR30457">
    <property type="entry name" value="5'-NUCLEOTIDASE SURE"/>
    <property type="match status" value="1"/>
</dbReference>
<feature type="domain" description="Survival protein SurE-like phosphatase/nucleotidase" evidence="6">
    <location>
        <begin position="3"/>
        <end position="172"/>
    </location>
</feature>
<dbReference type="AlphaFoldDB" id="A0A7X2TR28"/>
<keyword evidence="4" id="KW-0479">Metal-binding</keyword>
<comment type="similarity">
    <text evidence="2">Belongs to the SurE nucleotidase family.</text>
</comment>
<sequence>MIILLTNDDGYQSEGINTLERVLASYGHEIWVCAPSGNRSAQSHAMNILSPVTLTRYKENHFHCSGTPTDCILYSIKGRVFPSLPDVVISGINHGYNCSADILYSGTCGAASEAVLQGLPAIALSCESDDDKSFAFESASHFVAKNLDKLIKLTTADSIVNLNFPTPHSDRVVPSTLGIFKYQDIALPVEKTADSITFKLSAAADVTKIITNPTADNDFEVSKGGDISLTVLKVLPLIDEEKQREAMELFNG</sequence>
<evidence type="ECO:0000256" key="3">
    <source>
        <dbReference type="ARBA" id="ARBA00012643"/>
    </source>
</evidence>
<dbReference type="PANTHER" id="PTHR30457:SF0">
    <property type="entry name" value="PHOSPHATASE, PUTATIVE (AFU_ORTHOLOGUE AFUA_4G01070)-RELATED"/>
    <property type="match status" value="1"/>
</dbReference>
<keyword evidence="8" id="KW-1185">Reference proteome</keyword>
<organism evidence="7 8">
    <name type="scientific">Bullifex porci</name>
    <dbReference type="NCBI Taxonomy" id="2606638"/>
    <lineage>
        <taxon>Bacteria</taxon>
        <taxon>Pseudomonadati</taxon>
        <taxon>Spirochaetota</taxon>
        <taxon>Spirochaetia</taxon>
        <taxon>Spirochaetales</taxon>
        <taxon>Spirochaetaceae</taxon>
        <taxon>Bullifex</taxon>
    </lineage>
</organism>
<dbReference type="InterPro" id="IPR030048">
    <property type="entry name" value="SurE"/>
</dbReference>
<dbReference type="GO" id="GO:0008253">
    <property type="term" value="F:5'-nucleotidase activity"/>
    <property type="evidence" value="ECO:0007669"/>
    <property type="project" value="UniProtKB-EC"/>
</dbReference>
<accession>A0A7X2TR28</accession>
<dbReference type="SUPFAM" id="SSF64167">
    <property type="entry name" value="SurE-like"/>
    <property type="match status" value="1"/>
</dbReference>
<keyword evidence="5 7" id="KW-0378">Hydrolase</keyword>
<evidence type="ECO:0000256" key="2">
    <source>
        <dbReference type="ARBA" id="ARBA00011062"/>
    </source>
</evidence>
<evidence type="ECO:0000256" key="5">
    <source>
        <dbReference type="ARBA" id="ARBA00022801"/>
    </source>
</evidence>
<dbReference type="Pfam" id="PF01975">
    <property type="entry name" value="SurE"/>
    <property type="match status" value="1"/>
</dbReference>
<dbReference type="InterPro" id="IPR036523">
    <property type="entry name" value="SurE-like_sf"/>
</dbReference>
<dbReference type="InterPro" id="IPR002828">
    <property type="entry name" value="SurE-like_Pase/nucleotidase"/>
</dbReference>
<protein>
    <recommendedName>
        <fullName evidence="3">5'-nucleotidase</fullName>
        <ecNumber evidence="3">3.1.3.5</ecNumber>
    </recommendedName>
</protein>
<dbReference type="NCBIfam" id="TIGR00087">
    <property type="entry name" value="surE"/>
    <property type="match status" value="1"/>
</dbReference>
<evidence type="ECO:0000259" key="6">
    <source>
        <dbReference type="Pfam" id="PF01975"/>
    </source>
</evidence>
<dbReference type="GO" id="GO:0046872">
    <property type="term" value="F:metal ion binding"/>
    <property type="evidence" value="ECO:0007669"/>
    <property type="project" value="UniProtKB-KW"/>
</dbReference>
<evidence type="ECO:0000313" key="8">
    <source>
        <dbReference type="Proteomes" id="UP000460549"/>
    </source>
</evidence>
<comment type="caution">
    <text evidence="7">The sequence shown here is derived from an EMBL/GenBank/DDBJ whole genome shotgun (WGS) entry which is preliminary data.</text>
</comment>
<dbReference type="EMBL" id="VUNN01000002">
    <property type="protein sequence ID" value="MSU05543.1"/>
    <property type="molecule type" value="Genomic_DNA"/>
</dbReference>